<reference evidence="2" key="1">
    <citation type="submission" date="2019-04" db="EMBL/GenBank/DDBJ databases">
        <title>Sequencing of skin fungus with MAO and IRED activity.</title>
        <authorList>
            <person name="Marsaioli A.J."/>
            <person name="Bonatto J.M.C."/>
            <person name="Reis Junior O."/>
        </authorList>
    </citation>
    <scope>NUCLEOTIDE SEQUENCE</scope>
    <source>
        <strain evidence="2">30M1</strain>
    </source>
</reference>
<dbReference type="GO" id="GO:0006570">
    <property type="term" value="P:tyrosine metabolic process"/>
    <property type="evidence" value="ECO:0007669"/>
    <property type="project" value="TreeGrafter"/>
</dbReference>
<name>A0A9P4TCU7_CURKU</name>
<dbReference type="PANTHER" id="PTHR21405:SF0">
    <property type="entry name" value="TETRATRICOPEPTIDE REPEAT PROTEIN 36"/>
    <property type="match status" value="1"/>
</dbReference>
<sequence>MAVDTINTTLSANDARILHALFDPETLPSSVAKSQDASAIDATLPSHPTISASQLSSLEAQQNDIIRATSNSSSIATINPAIASLDEIIAAHPSYPSAFLNRAMLRRLKIEAGLPDPSTQLLSAPQVDIDALFADLARAIQLCLPSRSSPAPANPAPVSSYAARILRAAYSHRAFLYLKASETGTALRGLGKSDLEELASGDFAAAARYGDEAAREMSVRTNPYAKMCGAIVKNALREERKEAGEIV</sequence>
<comment type="caution">
    <text evidence="2">The sequence shown here is derived from an EMBL/GenBank/DDBJ whole genome shotgun (WGS) entry which is preliminary data.</text>
</comment>
<comment type="similarity">
    <text evidence="1">Belongs to the TTC36 family.</text>
</comment>
<evidence type="ECO:0000313" key="3">
    <source>
        <dbReference type="Proteomes" id="UP000801428"/>
    </source>
</evidence>
<dbReference type="OrthoDB" id="539634at2759"/>
<dbReference type="EMBL" id="SWKU01000014">
    <property type="protein sequence ID" value="KAF3000875.1"/>
    <property type="molecule type" value="Genomic_DNA"/>
</dbReference>
<protein>
    <submittedName>
        <fullName evidence="2">Uncharacterized protein</fullName>
    </submittedName>
</protein>
<keyword evidence="3" id="KW-1185">Reference proteome</keyword>
<proteinExistence type="inferred from homology"/>
<dbReference type="AlphaFoldDB" id="A0A9P4TCU7"/>
<evidence type="ECO:0000256" key="1">
    <source>
        <dbReference type="ARBA" id="ARBA00006995"/>
    </source>
</evidence>
<organism evidence="2 3">
    <name type="scientific">Curvularia kusanoi</name>
    <name type="common">Cochliobolus kusanoi</name>
    <dbReference type="NCBI Taxonomy" id="90978"/>
    <lineage>
        <taxon>Eukaryota</taxon>
        <taxon>Fungi</taxon>
        <taxon>Dikarya</taxon>
        <taxon>Ascomycota</taxon>
        <taxon>Pezizomycotina</taxon>
        <taxon>Dothideomycetes</taxon>
        <taxon>Pleosporomycetidae</taxon>
        <taxon>Pleosporales</taxon>
        <taxon>Pleosporineae</taxon>
        <taxon>Pleosporaceae</taxon>
        <taxon>Curvularia</taxon>
    </lineage>
</organism>
<gene>
    <name evidence="2" type="ORF">E8E13_007670</name>
</gene>
<accession>A0A9P4TCU7</accession>
<dbReference type="Proteomes" id="UP000801428">
    <property type="component" value="Unassembled WGS sequence"/>
</dbReference>
<dbReference type="PANTHER" id="PTHR21405">
    <property type="entry name" value="CDNA SEQUENCE BC021608"/>
    <property type="match status" value="1"/>
</dbReference>
<evidence type="ECO:0000313" key="2">
    <source>
        <dbReference type="EMBL" id="KAF3000875.1"/>
    </source>
</evidence>
<dbReference type="InterPro" id="IPR038906">
    <property type="entry name" value="TTC36"/>
</dbReference>